<name>A0AAV2TJW6_CALDB</name>
<dbReference type="Proteomes" id="UP001497525">
    <property type="component" value="Unassembled WGS sequence"/>
</dbReference>
<feature type="domain" description="Ig-like" evidence="3">
    <location>
        <begin position="201"/>
        <end position="278"/>
    </location>
</feature>
<evidence type="ECO:0000313" key="4">
    <source>
        <dbReference type="EMBL" id="CAL5137259.1"/>
    </source>
</evidence>
<accession>A0AAV2TJW6</accession>
<feature type="region of interest" description="Disordered" evidence="2">
    <location>
        <begin position="507"/>
        <end position="532"/>
    </location>
</feature>
<gene>
    <name evidence="4" type="ORF">CDAUBV1_LOCUS11586</name>
</gene>
<dbReference type="InterPro" id="IPR013783">
    <property type="entry name" value="Ig-like_fold"/>
</dbReference>
<feature type="region of interest" description="Disordered" evidence="2">
    <location>
        <begin position="563"/>
        <end position="589"/>
    </location>
</feature>
<dbReference type="EMBL" id="CAXLJL010000378">
    <property type="protein sequence ID" value="CAL5137259.1"/>
    <property type="molecule type" value="Genomic_DNA"/>
</dbReference>
<dbReference type="PANTHER" id="PTHR47633:SF8">
    <property type="entry name" value="SPEG NEIGHBOR PROTEIN"/>
    <property type="match status" value="1"/>
</dbReference>
<feature type="compositionally biased region" description="Polar residues" evidence="2">
    <location>
        <begin position="507"/>
        <end position="523"/>
    </location>
</feature>
<evidence type="ECO:0000256" key="2">
    <source>
        <dbReference type="SAM" id="MobiDB-lite"/>
    </source>
</evidence>
<dbReference type="InterPro" id="IPR013098">
    <property type="entry name" value="Ig_I-set"/>
</dbReference>
<dbReference type="InterPro" id="IPR003598">
    <property type="entry name" value="Ig_sub2"/>
</dbReference>
<evidence type="ECO:0000256" key="1">
    <source>
        <dbReference type="ARBA" id="ARBA00023319"/>
    </source>
</evidence>
<dbReference type="PANTHER" id="PTHR47633">
    <property type="entry name" value="IMMUNOGLOBULIN"/>
    <property type="match status" value="1"/>
</dbReference>
<proteinExistence type="predicted"/>
<feature type="compositionally biased region" description="Polar residues" evidence="2">
    <location>
        <begin position="143"/>
        <end position="164"/>
    </location>
</feature>
<feature type="domain" description="Ig-like" evidence="3">
    <location>
        <begin position="37"/>
        <end position="131"/>
    </location>
</feature>
<dbReference type="InterPro" id="IPR036179">
    <property type="entry name" value="Ig-like_dom_sf"/>
</dbReference>
<keyword evidence="1" id="KW-0393">Immunoglobulin domain</keyword>
<evidence type="ECO:0000259" key="3">
    <source>
        <dbReference type="PROSITE" id="PS50835"/>
    </source>
</evidence>
<dbReference type="SMART" id="SM00409">
    <property type="entry name" value="IG"/>
    <property type="match status" value="2"/>
</dbReference>
<comment type="caution">
    <text evidence="4">The sequence shown here is derived from an EMBL/GenBank/DDBJ whole genome shotgun (WGS) entry which is preliminary data.</text>
</comment>
<dbReference type="Pfam" id="PF07679">
    <property type="entry name" value="I-set"/>
    <property type="match status" value="2"/>
</dbReference>
<sequence>MRESLAVIIQRPAGIPPYLIKDSEAKYVEDLLKPCAPHFMGSGLCSFVKATVSDRIELSCAIEGVPTPWFCWIKDYQVLKNTTEGEVQMHREDNVYRLIVENAGLEHAGIWDFVCYNAHGLLTASCQFDITGKERQSDETLADTLTSETGNRTDSIPQTISTNPKGRPKYDPIVPKAIPELSETEKQSTQTKSQKADLEPPEFSSVFTDTTCYAGETVRLKCCITGSPSPSTEWNFNGKPIDNLNNRIGSGCTGNEHWLTIRNACVQDSGRYDITAENIVGIATCSAVLFVCDPQANRPVSPSSEPGFFTAITESSASRLRSHEHPCRTSGTQTPSNQRVSTIRSVSMSSLRGNLEDDPRRRSNPCLEYRCFFRKNGSVDSELVDDGVFIDEGGPNTYKVSRNTAPPVLRRRRAPITRTQRSSSTGTRDRISRVRSEEHLIHHCPVCSTIMMPMHPMQDTAGSCILPNVVYTPISSCDSMLVESICPHCYGAKRYSFSNEVAKHTSVNPNENNLQNSFVSSEKTTNREREIPIKRLGTPSAYKNPAKVHIVQEHSVNETWYHKDQPAVLPTKPTDPESYSVVESSDGDS</sequence>
<protein>
    <recommendedName>
        <fullName evidence="3">Ig-like domain-containing protein</fullName>
    </recommendedName>
</protein>
<dbReference type="GO" id="GO:0004672">
    <property type="term" value="F:protein kinase activity"/>
    <property type="evidence" value="ECO:0007669"/>
    <property type="project" value="TreeGrafter"/>
</dbReference>
<dbReference type="SMART" id="SM00408">
    <property type="entry name" value="IGc2"/>
    <property type="match status" value="2"/>
</dbReference>
<dbReference type="AlphaFoldDB" id="A0AAV2TJW6"/>
<reference evidence="4" key="1">
    <citation type="submission" date="2024-06" db="EMBL/GenBank/DDBJ databases">
        <authorList>
            <person name="Liu X."/>
            <person name="Lenzi L."/>
            <person name="Haldenby T S."/>
            <person name="Uol C."/>
        </authorList>
    </citation>
    <scope>NUCLEOTIDE SEQUENCE</scope>
</reference>
<dbReference type="SUPFAM" id="SSF48726">
    <property type="entry name" value="Immunoglobulin"/>
    <property type="match status" value="2"/>
</dbReference>
<organism evidence="4 5">
    <name type="scientific">Calicophoron daubneyi</name>
    <name type="common">Rumen fluke</name>
    <name type="synonym">Paramphistomum daubneyi</name>
    <dbReference type="NCBI Taxonomy" id="300641"/>
    <lineage>
        <taxon>Eukaryota</taxon>
        <taxon>Metazoa</taxon>
        <taxon>Spiralia</taxon>
        <taxon>Lophotrochozoa</taxon>
        <taxon>Platyhelminthes</taxon>
        <taxon>Trematoda</taxon>
        <taxon>Digenea</taxon>
        <taxon>Plagiorchiida</taxon>
        <taxon>Pronocephalata</taxon>
        <taxon>Paramphistomoidea</taxon>
        <taxon>Paramphistomidae</taxon>
        <taxon>Calicophoron</taxon>
    </lineage>
</organism>
<dbReference type="InterPro" id="IPR003599">
    <property type="entry name" value="Ig_sub"/>
</dbReference>
<dbReference type="PROSITE" id="PS50835">
    <property type="entry name" value="IG_LIKE"/>
    <property type="match status" value="2"/>
</dbReference>
<feature type="region of interest" description="Disordered" evidence="2">
    <location>
        <begin position="143"/>
        <end position="200"/>
    </location>
</feature>
<dbReference type="FunFam" id="2.60.40.10:FF:000107">
    <property type="entry name" value="Myosin, light chain kinase a"/>
    <property type="match status" value="1"/>
</dbReference>
<dbReference type="InterPro" id="IPR007110">
    <property type="entry name" value="Ig-like_dom"/>
</dbReference>
<dbReference type="Gene3D" id="2.60.40.10">
    <property type="entry name" value="Immunoglobulins"/>
    <property type="match status" value="2"/>
</dbReference>
<evidence type="ECO:0000313" key="5">
    <source>
        <dbReference type="Proteomes" id="UP001497525"/>
    </source>
</evidence>